<accession>A0A371QXL6</accession>
<evidence type="ECO:0000313" key="2">
    <source>
        <dbReference type="EMBL" id="RFA95273.1"/>
    </source>
</evidence>
<proteinExistence type="predicted"/>
<organism evidence="2 3">
    <name type="scientific">Pyrobaculum aerophilum</name>
    <dbReference type="NCBI Taxonomy" id="13773"/>
    <lineage>
        <taxon>Archaea</taxon>
        <taxon>Thermoproteota</taxon>
        <taxon>Thermoprotei</taxon>
        <taxon>Thermoproteales</taxon>
        <taxon>Thermoproteaceae</taxon>
        <taxon>Pyrobaculum</taxon>
    </lineage>
</organism>
<gene>
    <name evidence="2" type="ORF">CGL51_08040</name>
</gene>
<dbReference type="InterPro" id="IPR007050">
    <property type="entry name" value="HTH_bacterioopsin"/>
</dbReference>
<dbReference type="EMBL" id="NMUE01000024">
    <property type="protein sequence ID" value="RFA95273.1"/>
    <property type="molecule type" value="Genomic_DNA"/>
</dbReference>
<evidence type="ECO:0000259" key="1">
    <source>
        <dbReference type="Pfam" id="PF04967"/>
    </source>
</evidence>
<dbReference type="PANTHER" id="PTHR34236:SF2">
    <property type="entry name" value="HTH BAT-TYPE DOMAIN-CONTAINING PROTEIN"/>
    <property type="match status" value="1"/>
</dbReference>
<dbReference type="Pfam" id="PF04967">
    <property type="entry name" value="HTH_10"/>
    <property type="match status" value="1"/>
</dbReference>
<name>A0A371QXL6_9CREN</name>
<evidence type="ECO:0000313" key="3">
    <source>
        <dbReference type="Proteomes" id="UP000257123"/>
    </source>
</evidence>
<dbReference type="InterPro" id="IPR013324">
    <property type="entry name" value="RNA_pol_sigma_r3/r4-like"/>
</dbReference>
<comment type="caution">
    <text evidence="2">The sequence shown here is derived from an EMBL/GenBank/DDBJ whole genome shotgun (WGS) entry which is preliminary data.</text>
</comment>
<feature type="domain" description="HTH bat-type" evidence="1">
    <location>
        <begin position="102"/>
        <end position="154"/>
    </location>
</feature>
<dbReference type="SUPFAM" id="SSF88659">
    <property type="entry name" value="Sigma3 and sigma4 domains of RNA polymerase sigma factors"/>
    <property type="match status" value="1"/>
</dbReference>
<sequence length="165" mass="18590">MALRVTVSFKYPDSDVCGEIVGMNMRHVVLADRQLSKIECEPCETALRNGAVLVGGKICEGKALVVLVANTYQLAKILRELHERGLQPRVLGRAKFIKDPDLTEEQLRLLELAYKLGFFDESRKVSLRELASMMGISPSAADRKLRRALKKVVEYYLGRYGKGEY</sequence>
<reference evidence="2 3" key="1">
    <citation type="submission" date="2017-07" db="EMBL/GenBank/DDBJ databases">
        <title>Draft genome sequence of aerobic hyperthermophilic archaea, Pyrobaculum aerophilum YKB31 and YKB32.</title>
        <authorList>
            <person name="Mochizuki T."/>
            <person name="Berliner A.J."/>
            <person name="Yoshida-Takashima Y."/>
            <person name="Takaki Y."/>
            <person name="Nunoura T."/>
            <person name="Takai K."/>
        </authorList>
    </citation>
    <scope>NUCLEOTIDE SEQUENCE [LARGE SCALE GENOMIC DNA]</scope>
    <source>
        <strain evidence="2 3">YKB31</strain>
    </source>
</reference>
<protein>
    <submittedName>
        <fullName evidence="2">Bacterio-opsin activator</fullName>
    </submittedName>
</protein>
<dbReference type="AlphaFoldDB" id="A0A371QXL6"/>
<dbReference type="Proteomes" id="UP000257123">
    <property type="component" value="Unassembled WGS sequence"/>
</dbReference>
<dbReference type="PANTHER" id="PTHR34236">
    <property type="entry name" value="DIMETHYL SULFOXIDE REDUCTASE TRANSCRIPTIONAL ACTIVATOR"/>
    <property type="match status" value="1"/>
</dbReference>
<dbReference type="RefSeq" id="WP_116421350.1">
    <property type="nucleotide sequence ID" value="NZ_NMUE01000024.1"/>
</dbReference>